<proteinExistence type="predicted"/>
<dbReference type="PANTHER" id="PTHR36839:SF1">
    <property type="entry name" value="METALLO-BETA-LACTAMASE FAMILY PROTEIN (AFU_ORTHOLOGUE AFUA_5G12770)"/>
    <property type="match status" value="1"/>
</dbReference>
<feature type="domain" description="Metallo-beta-lactamase" evidence="1">
    <location>
        <begin position="75"/>
        <end position="241"/>
    </location>
</feature>
<organism evidence="2 3">
    <name type="scientific">Neoroseomonas alkaliterrae</name>
    <dbReference type="NCBI Taxonomy" id="1452450"/>
    <lineage>
        <taxon>Bacteria</taxon>
        <taxon>Pseudomonadati</taxon>
        <taxon>Pseudomonadota</taxon>
        <taxon>Alphaproteobacteria</taxon>
        <taxon>Acetobacterales</taxon>
        <taxon>Acetobacteraceae</taxon>
        <taxon>Neoroseomonas</taxon>
    </lineage>
</organism>
<dbReference type="AlphaFoldDB" id="A0A840Y390"/>
<dbReference type="InterPro" id="IPR036866">
    <property type="entry name" value="RibonucZ/Hydroxyglut_hydro"/>
</dbReference>
<keyword evidence="3" id="KW-1185">Reference proteome</keyword>
<dbReference type="PANTHER" id="PTHR36839">
    <property type="entry name" value="METALLO-BETA-LACTAMASE FAMILY PROTEIN (AFU_ORTHOLOGUE AFUA_5G12770)"/>
    <property type="match status" value="1"/>
</dbReference>
<dbReference type="InterPro" id="IPR001279">
    <property type="entry name" value="Metallo-B-lactamas"/>
</dbReference>
<protein>
    <recommendedName>
        <fullName evidence="1">Metallo-beta-lactamase domain-containing protein</fullName>
    </recommendedName>
</protein>
<reference evidence="2 3" key="1">
    <citation type="submission" date="2020-08" db="EMBL/GenBank/DDBJ databases">
        <title>Genomic Encyclopedia of Type Strains, Phase IV (KMG-IV): sequencing the most valuable type-strain genomes for metagenomic binning, comparative biology and taxonomic classification.</title>
        <authorList>
            <person name="Goeker M."/>
        </authorList>
    </citation>
    <scope>NUCLEOTIDE SEQUENCE [LARGE SCALE GENOMIC DNA]</scope>
    <source>
        <strain evidence="2 3">DSM 25895</strain>
    </source>
</reference>
<evidence type="ECO:0000313" key="3">
    <source>
        <dbReference type="Proteomes" id="UP000562254"/>
    </source>
</evidence>
<dbReference type="SMART" id="SM00849">
    <property type="entry name" value="Lactamase_B"/>
    <property type="match status" value="1"/>
</dbReference>
<dbReference type="EMBL" id="JACIJE010000007">
    <property type="protein sequence ID" value="MBB5690461.1"/>
    <property type="molecule type" value="Genomic_DNA"/>
</dbReference>
<accession>A0A840Y390</accession>
<gene>
    <name evidence="2" type="ORF">FHS88_002596</name>
</gene>
<evidence type="ECO:0000259" key="1">
    <source>
        <dbReference type="SMART" id="SM00849"/>
    </source>
</evidence>
<evidence type="ECO:0000313" key="2">
    <source>
        <dbReference type="EMBL" id="MBB5690461.1"/>
    </source>
</evidence>
<sequence>MSATAFICATCGTQHAPSAAPPAACPICEDPRQWVPAAGQQWTTMEALARRHAIGWREVAPGILGCGVFPDFAIGQRALLVRTPAGNVLWDCVALLDPATVALVKGIGGIAAIAISHPHFYTAMVEWAHAFGCPVLLHAADRRWVMRPDPALRFWEGERHDILPGVSLHRLGGHFPGGTIMHLARGAGAILTGDIAAVAPDRRHLSFMWSFPNWVPLPGAEVARIGARLAALDFEAIYGGWWDRVIAEGGKEAVARSVARYLDALAAPPEHEAPGGFPPGG</sequence>
<dbReference type="Gene3D" id="3.60.15.10">
    <property type="entry name" value="Ribonuclease Z/Hydroxyacylglutathione hydrolase-like"/>
    <property type="match status" value="1"/>
</dbReference>
<comment type="caution">
    <text evidence="2">The sequence shown here is derived from an EMBL/GenBank/DDBJ whole genome shotgun (WGS) entry which is preliminary data.</text>
</comment>
<name>A0A840Y390_9PROT</name>
<dbReference type="RefSeq" id="WP_184485284.1">
    <property type="nucleotide sequence ID" value="NZ_JAAEDJ010000290.1"/>
</dbReference>
<dbReference type="Proteomes" id="UP000562254">
    <property type="component" value="Unassembled WGS sequence"/>
</dbReference>
<dbReference type="SUPFAM" id="SSF56281">
    <property type="entry name" value="Metallo-hydrolase/oxidoreductase"/>
    <property type="match status" value="1"/>
</dbReference>